<dbReference type="Pfam" id="PF12796">
    <property type="entry name" value="Ank_2"/>
    <property type="match status" value="1"/>
</dbReference>
<dbReference type="SUPFAM" id="SSF48403">
    <property type="entry name" value="Ankyrin repeat"/>
    <property type="match status" value="1"/>
</dbReference>
<dbReference type="InterPro" id="IPR001227">
    <property type="entry name" value="Ac_transferase_dom_sf"/>
</dbReference>
<evidence type="ECO:0000313" key="3">
    <source>
        <dbReference type="EMBL" id="CAD8362252.1"/>
    </source>
</evidence>
<dbReference type="EMBL" id="HBEG01025991">
    <property type="protein sequence ID" value="CAD8362252.1"/>
    <property type="molecule type" value="Transcribed_RNA"/>
</dbReference>
<accession>A0A7S0AGE5</accession>
<dbReference type="InterPro" id="IPR016035">
    <property type="entry name" value="Acyl_Trfase/lysoPLipase"/>
</dbReference>
<dbReference type="AlphaFoldDB" id="A0A7S0AGE5"/>
<dbReference type="GO" id="GO:0016740">
    <property type="term" value="F:transferase activity"/>
    <property type="evidence" value="ECO:0007669"/>
    <property type="project" value="InterPro"/>
</dbReference>
<dbReference type="PROSITE" id="PS50088">
    <property type="entry name" value="ANK_REPEAT"/>
    <property type="match status" value="1"/>
</dbReference>
<name>A0A7S0AGE5_9DINO</name>
<sequence length="480" mass="51384">MPDRAPKQTLESFCQVCFDGDLTLLTQMLDSEDPINGFQGDINEHLQDYTALHYAAVNGQTECVEALLKARADPHMKTRMPKGKGPTDGRTAMQVADDWGWDDIVAILKAAEAKESKGDYILGGPLNNAKIYPSGLSATGRDPAQVKRVTQKVSSTCRPYFLEVLEHPSSVGLMFPGQGSQYVNMLSGVKDMPAVKEMLATARDILGWDALDVCLHGPGSKLDQTEFCNPLLFIGGLAGLEKLKQEVPEAASRPGAVAGLGVGDLTALVAAGVLTFRDGLKVVKARAEALKEASATGEAQALLSVAGMRRDKLEGVCRQVRDEIGSSATCYISSVLFPRGATCGGTRTAMERLERLAKANGALQAKLTTSLGALHTPLMAPAAAKFEAALREASVRMSPPKCDVYMNCTGGPVYAGSSPHAIIPLLVRQLTEPVLWEAVVKAMIQAGISEFYEVGPMKQLKAMMKRIDGAMFERTTNVEV</sequence>
<evidence type="ECO:0000256" key="1">
    <source>
        <dbReference type="PROSITE-ProRule" id="PRU00023"/>
    </source>
</evidence>
<reference evidence="3" key="1">
    <citation type="submission" date="2021-01" db="EMBL/GenBank/DDBJ databases">
        <authorList>
            <person name="Corre E."/>
            <person name="Pelletier E."/>
            <person name="Niang G."/>
            <person name="Scheremetjew M."/>
            <person name="Finn R."/>
            <person name="Kale V."/>
            <person name="Holt S."/>
            <person name="Cochrane G."/>
            <person name="Meng A."/>
            <person name="Brown T."/>
            <person name="Cohen L."/>
        </authorList>
    </citation>
    <scope>NUCLEOTIDE SEQUENCE</scope>
    <source>
        <strain evidence="3">Pbaha01</strain>
    </source>
</reference>
<dbReference type="SMART" id="SM00248">
    <property type="entry name" value="ANK"/>
    <property type="match status" value="1"/>
</dbReference>
<dbReference type="SMART" id="SM00827">
    <property type="entry name" value="PKS_AT"/>
    <property type="match status" value="1"/>
</dbReference>
<dbReference type="Gene3D" id="1.25.40.20">
    <property type="entry name" value="Ankyrin repeat-containing domain"/>
    <property type="match status" value="1"/>
</dbReference>
<dbReference type="Pfam" id="PF00698">
    <property type="entry name" value="Acyl_transf_1"/>
    <property type="match status" value="1"/>
</dbReference>
<dbReference type="InterPro" id="IPR014043">
    <property type="entry name" value="Acyl_transferase_dom"/>
</dbReference>
<evidence type="ECO:0000259" key="2">
    <source>
        <dbReference type="SMART" id="SM00827"/>
    </source>
</evidence>
<dbReference type="PANTHER" id="PTHR47170">
    <property type="entry name" value="MALONYL-COA ACP TRANSACYLASE, ACP-BINDING"/>
    <property type="match status" value="1"/>
</dbReference>
<dbReference type="SUPFAM" id="SSF52151">
    <property type="entry name" value="FabD/lysophospholipase-like"/>
    <property type="match status" value="1"/>
</dbReference>
<dbReference type="Gene3D" id="3.40.366.10">
    <property type="entry name" value="Malonyl-Coenzyme A Acyl Carrier Protein, domain 2"/>
    <property type="match status" value="1"/>
</dbReference>
<dbReference type="InterPro" id="IPR036770">
    <property type="entry name" value="Ankyrin_rpt-contain_sf"/>
</dbReference>
<protein>
    <recommendedName>
        <fullName evidence="2">Malonyl-CoA:ACP transacylase (MAT) domain-containing protein</fullName>
    </recommendedName>
</protein>
<feature type="repeat" description="ANK" evidence="1">
    <location>
        <begin position="47"/>
        <end position="79"/>
    </location>
</feature>
<dbReference type="PANTHER" id="PTHR47170:SF2">
    <property type="entry name" value="MALONYL-COA:ACP TRANSACYLASE (MAT) DOMAIN-CONTAINING PROTEIN"/>
    <property type="match status" value="1"/>
</dbReference>
<dbReference type="PROSITE" id="PS50297">
    <property type="entry name" value="ANK_REP_REGION"/>
    <property type="match status" value="1"/>
</dbReference>
<organism evidence="3">
    <name type="scientific">Pyrodinium bahamense</name>
    <dbReference type="NCBI Taxonomy" id="73915"/>
    <lineage>
        <taxon>Eukaryota</taxon>
        <taxon>Sar</taxon>
        <taxon>Alveolata</taxon>
        <taxon>Dinophyceae</taxon>
        <taxon>Gonyaulacales</taxon>
        <taxon>Pyrocystaceae</taxon>
        <taxon>Pyrodinium</taxon>
    </lineage>
</organism>
<feature type="domain" description="Malonyl-CoA:ACP transacylase (MAT)" evidence="2">
    <location>
        <begin position="174"/>
        <end position="473"/>
    </location>
</feature>
<keyword evidence="1" id="KW-0040">ANK repeat</keyword>
<proteinExistence type="predicted"/>
<dbReference type="Gene3D" id="3.30.70.250">
    <property type="entry name" value="Malonyl-CoA ACP transacylase, ACP-binding"/>
    <property type="match status" value="1"/>
</dbReference>
<dbReference type="InterPro" id="IPR052760">
    <property type="entry name" value="Mitochondrial_malonyltrans"/>
</dbReference>
<dbReference type="InterPro" id="IPR002110">
    <property type="entry name" value="Ankyrin_rpt"/>
</dbReference>
<gene>
    <name evidence="3" type="ORF">PBAH0796_LOCUS15778</name>
</gene>